<evidence type="ECO:0000313" key="1">
    <source>
        <dbReference type="EMBL" id="VVP11540.1"/>
    </source>
</evidence>
<proteinExistence type="predicted"/>
<evidence type="ECO:0000313" key="2">
    <source>
        <dbReference type="Proteomes" id="UP000349468"/>
    </source>
</evidence>
<accession>A0A5E7LBI8</accession>
<dbReference type="RefSeq" id="WP_145308214.1">
    <property type="nucleotide sequence ID" value="NZ_CABVIK010000010.1"/>
</dbReference>
<reference evidence="1 2" key="1">
    <citation type="submission" date="2019-09" db="EMBL/GenBank/DDBJ databases">
        <authorList>
            <person name="Chandra G."/>
            <person name="Truman W A."/>
        </authorList>
    </citation>
    <scope>NUCLEOTIDE SEQUENCE [LARGE SCALE GENOMIC DNA]</scope>
    <source>
        <strain evidence="1">PS870</strain>
    </source>
</reference>
<dbReference type="EMBL" id="CABVIK010000010">
    <property type="protein sequence ID" value="VVP11540.1"/>
    <property type="molecule type" value="Genomic_DNA"/>
</dbReference>
<sequence length="156" mass="18172">MKTTFETALDQHEISDFFKGNGIYFARGSEWGDHLHINNWQGMCSVLETQKFAQSLLTNIFEEYVKYLKENYEDAVGLLANVSAYYSARSMYPFLSADNYDLIDEINNESKKNIAKLIKLLRKEYDIKTKDLQMISFEQQLQKLKRNGCTIDLEAL</sequence>
<dbReference type="AlphaFoldDB" id="A0A5E7LBI8"/>
<protein>
    <submittedName>
        <fullName evidence="1">Uncharacterized protein</fullName>
    </submittedName>
</protein>
<name>A0A5E7LBI8_PSEFL</name>
<dbReference type="Proteomes" id="UP000349468">
    <property type="component" value="Unassembled WGS sequence"/>
</dbReference>
<organism evidence="1 2">
    <name type="scientific">Pseudomonas fluorescens</name>
    <dbReference type="NCBI Taxonomy" id="294"/>
    <lineage>
        <taxon>Bacteria</taxon>
        <taxon>Pseudomonadati</taxon>
        <taxon>Pseudomonadota</taxon>
        <taxon>Gammaproteobacteria</taxon>
        <taxon>Pseudomonadales</taxon>
        <taxon>Pseudomonadaceae</taxon>
        <taxon>Pseudomonas</taxon>
    </lineage>
</organism>
<gene>
    <name evidence="1" type="ORF">PS870_03335</name>
</gene>